<sequence length="533" mass="60333">MAMSAYKKRPSNCNLLISIPLQLNDDMQVPSLLTMSMPTRYPSEDMNEQPSFLLPLPTELVERIARHADDAFPKERPLSRLRSTCKQLCNQVSPEFAKRYLSEPFIMMSRYSLQTLISICEHPIFGPYVRKVRLQAFPQFVREARNTNRFLKTVASHLRYYPNLLRLNPRVHADIKSIVEEDALLRSSGEAIELLSTAFKSLATYQTPIVLVSEIYGVSEKAEAETEAQAHAPPIGHNASIMDPLFEVRRGLDYDNADCTPALLYLIRAASKTGCNVTGMDIHHCDANGLESFSGLPLSSDETKLLCGIRNTSITIDGAYHNPETVGCLKHFLAHVRNTTQMSFHTFCHVQHRDYQCEHLGHLLRPTYLPKLQSLKLDGFVTSSNDLKDFLARHKGTLREIDITNIMIFDDWAKDGPLRELFAWVRDELTLKRVLIGGIYAVLKEQRLRSWNSRVPWHVGNLELEGESEIQSGLTDLCDEGKRLKKLFMLEGNPYSTDTEIPTFAAMSGLPEQDFIDNWCADGLGRFGDGNVD</sequence>
<reference evidence="1 2" key="1">
    <citation type="journal article" date="2014" name="BMC Genomics">
        <title>Genome sequencing of four Aureobasidium pullulans varieties: biotechnological potential, stress tolerance, and description of new species.</title>
        <authorList>
            <person name="Gostin Ar C."/>
            <person name="Ohm R.A."/>
            <person name="Kogej T."/>
            <person name="Sonjak S."/>
            <person name="Turk M."/>
            <person name="Zajc J."/>
            <person name="Zalar P."/>
            <person name="Grube M."/>
            <person name="Sun H."/>
            <person name="Han J."/>
            <person name="Sharma A."/>
            <person name="Chiniquy J."/>
            <person name="Ngan C.Y."/>
            <person name="Lipzen A."/>
            <person name="Barry K."/>
            <person name="Grigoriev I.V."/>
            <person name="Gunde-Cimerman N."/>
        </authorList>
    </citation>
    <scope>NUCLEOTIDE SEQUENCE [LARGE SCALE GENOMIC DNA]</scope>
    <source>
        <strain evidence="1 2">EXF-150</strain>
    </source>
</reference>
<dbReference type="RefSeq" id="XP_029764390.1">
    <property type="nucleotide sequence ID" value="XM_029910326.1"/>
</dbReference>
<evidence type="ECO:0000313" key="2">
    <source>
        <dbReference type="Proteomes" id="UP000030706"/>
    </source>
</evidence>
<dbReference type="HOGENOM" id="CLU_566159_0_0_1"/>
<keyword evidence="2" id="KW-1185">Reference proteome</keyword>
<dbReference type="AlphaFoldDB" id="A0A074XRH1"/>
<proteinExistence type="predicted"/>
<name>A0A074XRH1_AURPU</name>
<evidence type="ECO:0000313" key="1">
    <source>
        <dbReference type="EMBL" id="KEQ88203.1"/>
    </source>
</evidence>
<dbReference type="EMBL" id="KL584975">
    <property type="protein sequence ID" value="KEQ88203.1"/>
    <property type="molecule type" value="Genomic_DNA"/>
</dbReference>
<accession>A0A074XRH1</accession>
<dbReference type="GeneID" id="40752632"/>
<gene>
    <name evidence="1" type="ORF">M438DRAFT_79713</name>
</gene>
<protein>
    <submittedName>
        <fullName evidence="1">Uncharacterized protein</fullName>
    </submittedName>
</protein>
<organism evidence="1 2">
    <name type="scientific">Aureobasidium pullulans EXF-150</name>
    <dbReference type="NCBI Taxonomy" id="1043002"/>
    <lineage>
        <taxon>Eukaryota</taxon>
        <taxon>Fungi</taxon>
        <taxon>Dikarya</taxon>
        <taxon>Ascomycota</taxon>
        <taxon>Pezizomycotina</taxon>
        <taxon>Dothideomycetes</taxon>
        <taxon>Dothideomycetidae</taxon>
        <taxon>Dothideales</taxon>
        <taxon>Saccotheciaceae</taxon>
        <taxon>Aureobasidium</taxon>
    </lineage>
</organism>
<dbReference type="Proteomes" id="UP000030706">
    <property type="component" value="Unassembled WGS sequence"/>
</dbReference>